<dbReference type="SUPFAM" id="SSF53300">
    <property type="entry name" value="vWA-like"/>
    <property type="match status" value="1"/>
</dbReference>
<gene>
    <name evidence="3" type="ORF">AQ619_00700</name>
</gene>
<evidence type="ECO:0000256" key="1">
    <source>
        <dbReference type="SAM" id="Phobius"/>
    </source>
</evidence>
<keyword evidence="1" id="KW-0812">Transmembrane</keyword>
<evidence type="ECO:0000313" key="4">
    <source>
        <dbReference type="Proteomes" id="UP000056905"/>
    </source>
</evidence>
<dbReference type="Pfam" id="PF13400">
    <property type="entry name" value="Tad"/>
    <property type="match status" value="1"/>
</dbReference>
<accession>A0A0P0NVE8</accession>
<name>A0A0P0NVE8_9CAUL</name>
<dbReference type="OrthoDB" id="7522752at2"/>
<dbReference type="Proteomes" id="UP000056905">
    <property type="component" value="Chromosome"/>
</dbReference>
<dbReference type="RefSeq" id="WP_062142843.1">
    <property type="nucleotide sequence ID" value="NZ_CP013002.1"/>
</dbReference>
<keyword evidence="4" id="KW-1185">Reference proteome</keyword>
<proteinExistence type="predicted"/>
<organism evidence="3 4">
    <name type="scientific">Caulobacter henricii</name>
    <dbReference type="NCBI Taxonomy" id="69395"/>
    <lineage>
        <taxon>Bacteria</taxon>
        <taxon>Pseudomonadati</taxon>
        <taxon>Pseudomonadota</taxon>
        <taxon>Alphaproteobacteria</taxon>
        <taxon>Caulobacterales</taxon>
        <taxon>Caulobacteraceae</taxon>
        <taxon>Caulobacter</taxon>
    </lineage>
</organism>
<sequence length="552" mass="59205">MFQFRKRASAGFFEHLRRDQRGAVAVQFAFLILPISILAFGLLDMNRISVQRRQFQDALDAATLMAARSTATTDAALDTAGDAAFAAEMTGLGLTVTAANTTFAAGTGNKVIGTASITVTPIISNLWTRGNTTVTATSEVLRSVNKLEVALVLDNTGSMDSDLGSGGKKIDALIDASKDLVDTLYAAAARASETDAVKIAVTPFSMTVNVGSAYSSASWITGTMPASAFYGPDIFETSQNRFTLHTQTGTSWAGCIESRPHPYDTNDDRPQASVPASMFIPYFAPDEPDDNTVNYPYSSSRYRDARTRRNGEIYNNWITDDKSSSSDWFTRQGEVDKYASSNKSKVISEARDTTSYGPNDGCGIASVLRMTNVRTSAGATTVKNKLDEMVATGNTNVAMGMVWGWHMISPNAPFADGVPYGTRNVSKVIVLLTDGDNVMGETGNPNDSTYSGYGYIWQGRLRDASNVSLSTGASGTDRRDAMDSRQKKTCANAKAKGVIIYSIGVGVSDRSKVILQDCASTSDKYYDVTDAAQLSAVFDSIAGSIQNLRISK</sequence>
<dbReference type="InterPro" id="IPR028087">
    <property type="entry name" value="Tad_N"/>
</dbReference>
<dbReference type="Gene3D" id="3.40.50.410">
    <property type="entry name" value="von Willebrand factor, type A domain"/>
    <property type="match status" value="2"/>
</dbReference>
<dbReference type="InterPro" id="IPR036465">
    <property type="entry name" value="vWFA_dom_sf"/>
</dbReference>
<feature type="domain" description="VWFA" evidence="2">
    <location>
        <begin position="355"/>
        <end position="541"/>
    </location>
</feature>
<evidence type="ECO:0000259" key="2">
    <source>
        <dbReference type="PROSITE" id="PS50234"/>
    </source>
</evidence>
<dbReference type="EMBL" id="CP013002">
    <property type="protein sequence ID" value="ALL11998.1"/>
    <property type="molecule type" value="Genomic_DNA"/>
</dbReference>
<keyword evidence="1" id="KW-1133">Transmembrane helix</keyword>
<evidence type="ECO:0000313" key="3">
    <source>
        <dbReference type="EMBL" id="ALL11998.1"/>
    </source>
</evidence>
<dbReference type="STRING" id="69395.AQ619_00700"/>
<dbReference type="PROSITE" id="PS50234">
    <property type="entry name" value="VWFA"/>
    <property type="match status" value="1"/>
</dbReference>
<protein>
    <submittedName>
        <fullName evidence="3">Pilus assembly protein TadG</fullName>
    </submittedName>
</protein>
<feature type="transmembrane region" description="Helical" evidence="1">
    <location>
        <begin position="21"/>
        <end position="43"/>
    </location>
</feature>
<dbReference type="InterPro" id="IPR002035">
    <property type="entry name" value="VWF_A"/>
</dbReference>
<dbReference type="KEGG" id="chq:AQ619_00700"/>
<reference evidence="3 4" key="1">
    <citation type="submission" date="2015-10" db="EMBL/GenBank/DDBJ databases">
        <title>Conservation of the essential genome among Caulobacter and Brevundimonas species.</title>
        <authorList>
            <person name="Scott D."/>
            <person name="Ely B."/>
        </authorList>
    </citation>
    <scope>NUCLEOTIDE SEQUENCE [LARGE SCALE GENOMIC DNA]</scope>
    <source>
        <strain evidence="3 4">CB4</strain>
    </source>
</reference>
<keyword evidence="1" id="KW-0472">Membrane</keyword>
<dbReference type="AlphaFoldDB" id="A0A0P0NVE8"/>